<dbReference type="Pfam" id="PF13378">
    <property type="entry name" value="MR_MLE_C"/>
    <property type="match status" value="1"/>
</dbReference>
<dbReference type="CDD" id="cd03319">
    <property type="entry name" value="L-Ala-DL-Glu_epimerase"/>
    <property type="match status" value="1"/>
</dbReference>
<evidence type="ECO:0000313" key="8">
    <source>
        <dbReference type="Proteomes" id="UP001500507"/>
    </source>
</evidence>
<gene>
    <name evidence="7" type="ORF">GCM10009117_26150</name>
</gene>
<evidence type="ECO:0000256" key="5">
    <source>
        <dbReference type="RuleBase" id="RU366006"/>
    </source>
</evidence>
<dbReference type="EC" id="5.1.1.-" evidence="5"/>
<dbReference type="PANTHER" id="PTHR48080:SF3">
    <property type="entry name" value="ENOLASE SUPERFAMILY MEMBER DDB_G0284701"/>
    <property type="match status" value="1"/>
</dbReference>
<accession>A0ABN1MKL7</accession>
<sequence>MKLKISAQVYKLPLRHPFTISRYTIEIQETVIVSITCGDHTGYGEATANPYYGSTVEKIQRSVVSVAQKVKDASRTSPQALWNELSQSLKEDYFALCAIDSAFWDWKSKKRGISLRDLLSVDFKAFKNNSLSLNTSYTIGLASMDKMIEKLRETPWPVYKIKLGGKDDLNVIKFLRSQTSAVFRVDANCAWTANQTVEFAKQMKTLGVEFIEQPLPNHKIESMDRLKLKSVLPLMADESCPRYEDILKCSTGFHAVNIKLMKCGGITPAIKMIQQARELKLKIMLGCMTESGVGIANICQLAPWVDYLDTDGAMLLKNDLAKGVKFVDGRLVYGNISGNGIHTLRQQ</sequence>
<evidence type="ECO:0000256" key="3">
    <source>
        <dbReference type="ARBA" id="ARBA00022842"/>
    </source>
</evidence>
<evidence type="ECO:0000313" key="7">
    <source>
        <dbReference type="EMBL" id="GAA0873468.1"/>
    </source>
</evidence>
<evidence type="ECO:0000256" key="2">
    <source>
        <dbReference type="ARBA" id="ARBA00022723"/>
    </source>
</evidence>
<dbReference type="SFLD" id="SFLDS00001">
    <property type="entry name" value="Enolase"/>
    <property type="match status" value="1"/>
</dbReference>
<evidence type="ECO:0000256" key="1">
    <source>
        <dbReference type="ARBA" id="ARBA00008031"/>
    </source>
</evidence>
<evidence type="ECO:0000259" key="6">
    <source>
        <dbReference type="SMART" id="SM00922"/>
    </source>
</evidence>
<dbReference type="SFLD" id="SFLDG00180">
    <property type="entry name" value="muconate_cycloisomerase"/>
    <property type="match status" value="1"/>
</dbReference>
<organism evidence="7 8">
    <name type="scientific">Gangjinia marincola</name>
    <dbReference type="NCBI Taxonomy" id="578463"/>
    <lineage>
        <taxon>Bacteria</taxon>
        <taxon>Pseudomonadati</taxon>
        <taxon>Bacteroidota</taxon>
        <taxon>Flavobacteriia</taxon>
        <taxon>Flavobacteriales</taxon>
        <taxon>Flavobacteriaceae</taxon>
        <taxon>Gangjinia</taxon>
    </lineage>
</organism>
<dbReference type="InterPro" id="IPR013341">
    <property type="entry name" value="Mandelate_racemase_N_dom"/>
</dbReference>
<comment type="caution">
    <text evidence="7">The sequence shown here is derived from an EMBL/GenBank/DDBJ whole genome shotgun (WGS) entry which is preliminary data.</text>
</comment>
<evidence type="ECO:0000256" key="4">
    <source>
        <dbReference type="ARBA" id="ARBA00023235"/>
    </source>
</evidence>
<keyword evidence="3 5" id="KW-0460">Magnesium</keyword>
<keyword evidence="8" id="KW-1185">Reference proteome</keyword>
<comment type="cofactor">
    <cofactor evidence="5">
        <name>Mg(2+)</name>
        <dbReference type="ChEBI" id="CHEBI:18420"/>
    </cofactor>
    <text evidence="5">Binds 1 Mg(2+) ion per subunit.</text>
</comment>
<dbReference type="PANTHER" id="PTHR48080">
    <property type="entry name" value="D-GALACTONATE DEHYDRATASE-RELATED"/>
    <property type="match status" value="1"/>
</dbReference>
<dbReference type="Gene3D" id="3.20.20.120">
    <property type="entry name" value="Enolase-like C-terminal domain"/>
    <property type="match status" value="1"/>
</dbReference>
<dbReference type="EMBL" id="BAAAFG010000016">
    <property type="protein sequence ID" value="GAA0873468.1"/>
    <property type="molecule type" value="Genomic_DNA"/>
</dbReference>
<dbReference type="InterPro" id="IPR013342">
    <property type="entry name" value="Mandelate_racemase_C"/>
</dbReference>
<dbReference type="Proteomes" id="UP001500507">
    <property type="component" value="Unassembled WGS sequence"/>
</dbReference>
<keyword evidence="4 5" id="KW-0413">Isomerase</keyword>
<protein>
    <recommendedName>
        <fullName evidence="5">Dipeptide epimerase</fullName>
        <ecNumber evidence="5">5.1.1.-</ecNumber>
    </recommendedName>
</protein>
<dbReference type="SUPFAM" id="SSF51604">
    <property type="entry name" value="Enolase C-terminal domain-like"/>
    <property type="match status" value="1"/>
</dbReference>
<comment type="similarity">
    <text evidence="1 5">Belongs to the mandelate racemase/muconate lactonizing enzyme family.</text>
</comment>
<dbReference type="InterPro" id="IPR029065">
    <property type="entry name" value="Enolase_C-like"/>
</dbReference>
<dbReference type="Gene3D" id="3.30.390.10">
    <property type="entry name" value="Enolase-like, N-terminal domain"/>
    <property type="match status" value="1"/>
</dbReference>
<dbReference type="SMART" id="SM00922">
    <property type="entry name" value="MR_MLE"/>
    <property type="match status" value="1"/>
</dbReference>
<name>A0ABN1MKL7_9FLAO</name>
<dbReference type="RefSeq" id="WP_343768539.1">
    <property type="nucleotide sequence ID" value="NZ_BAAAFG010000016.1"/>
</dbReference>
<dbReference type="InterPro" id="IPR036849">
    <property type="entry name" value="Enolase-like_C_sf"/>
</dbReference>
<proteinExistence type="inferred from homology"/>
<dbReference type="SUPFAM" id="SSF54826">
    <property type="entry name" value="Enolase N-terminal domain-like"/>
    <property type="match status" value="1"/>
</dbReference>
<dbReference type="InterPro" id="IPR034603">
    <property type="entry name" value="Dipeptide_epimerase"/>
</dbReference>
<dbReference type="InterPro" id="IPR034593">
    <property type="entry name" value="DgoD-like"/>
</dbReference>
<reference evidence="7 8" key="1">
    <citation type="journal article" date="2019" name="Int. J. Syst. Evol. Microbiol.">
        <title>The Global Catalogue of Microorganisms (GCM) 10K type strain sequencing project: providing services to taxonomists for standard genome sequencing and annotation.</title>
        <authorList>
            <consortium name="The Broad Institute Genomics Platform"/>
            <consortium name="The Broad Institute Genome Sequencing Center for Infectious Disease"/>
            <person name="Wu L."/>
            <person name="Ma J."/>
        </authorList>
    </citation>
    <scope>NUCLEOTIDE SEQUENCE [LARGE SCALE GENOMIC DNA]</scope>
    <source>
        <strain evidence="7 8">JCM 16082</strain>
    </source>
</reference>
<keyword evidence="2 5" id="KW-0479">Metal-binding</keyword>
<dbReference type="Pfam" id="PF02746">
    <property type="entry name" value="MR_MLE_N"/>
    <property type="match status" value="1"/>
</dbReference>
<feature type="domain" description="Mandelate racemase/muconate lactonizing enzyme C-terminal" evidence="6">
    <location>
        <begin position="144"/>
        <end position="233"/>
    </location>
</feature>
<dbReference type="InterPro" id="IPR029017">
    <property type="entry name" value="Enolase-like_N"/>
</dbReference>